<evidence type="ECO:0000256" key="5">
    <source>
        <dbReference type="ARBA" id="ARBA00023136"/>
    </source>
</evidence>
<dbReference type="PANTHER" id="PTHR33406:SF13">
    <property type="entry name" value="MEMBRANE PROTEIN YDFJ"/>
    <property type="match status" value="1"/>
</dbReference>
<evidence type="ECO:0000256" key="1">
    <source>
        <dbReference type="ARBA" id="ARBA00004651"/>
    </source>
</evidence>
<feature type="transmembrane region" description="Helical" evidence="6">
    <location>
        <begin position="649"/>
        <end position="672"/>
    </location>
</feature>
<dbReference type="RefSeq" id="WP_114591449.1">
    <property type="nucleotide sequence ID" value="NZ_CP031165.1"/>
</dbReference>
<protein>
    <recommendedName>
        <fullName evidence="7">SSD domain-containing protein</fullName>
    </recommendedName>
</protein>
<keyword evidence="3 6" id="KW-0812">Transmembrane</keyword>
<dbReference type="InterPro" id="IPR050545">
    <property type="entry name" value="Mycobact_MmpL"/>
</dbReference>
<feature type="domain" description="SSD" evidence="7">
    <location>
        <begin position="197"/>
        <end position="326"/>
    </location>
</feature>
<dbReference type="KEGG" id="euz:DVS28_a2178"/>
<evidence type="ECO:0000256" key="3">
    <source>
        <dbReference type="ARBA" id="ARBA00022692"/>
    </source>
</evidence>
<evidence type="ECO:0000313" key="8">
    <source>
        <dbReference type="EMBL" id="AXV06860.1"/>
    </source>
</evidence>
<dbReference type="PROSITE" id="PS50156">
    <property type="entry name" value="SSD"/>
    <property type="match status" value="1"/>
</dbReference>
<feature type="transmembrane region" description="Helical" evidence="6">
    <location>
        <begin position="177"/>
        <end position="198"/>
    </location>
</feature>
<dbReference type="PANTHER" id="PTHR33406">
    <property type="entry name" value="MEMBRANE PROTEIN MJ1562-RELATED"/>
    <property type="match status" value="1"/>
</dbReference>
<comment type="subcellular location">
    <subcellularLocation>
        <location evidence="1">Cell membrane</location>
        <topology evidence="1">Multi-pass membrane protein</topology>
    </subcellularLocation>
</comment>
<reference evidence="8 9" key="1">
    <citation type="submission" date="2018-09" db="EMBL/GenBank/DDBJ databases">
        <title>Complete genome sequence of Euzebya sp. DY32-46 isolated from seawater of Pacific Ocean.</title>
        <authorList>
            <person name="Xu L."/>
            <person name="Wu Y.-H."/>
            <person name="Xu X.-W."/>
        </authorList>
    </citation>
    <scope>NUCLEOTIDE SEQUENCE [LARGE SCALE GENOMIC DNA]</scope>
    <source>
        <strain evidence="8 9">DY32-46</strain>
    </source>
</reference>
<name>A0A346XXB3_9ACTN</name>
<feature type="transmembrane region" description="Helical" evidence="6">
    <location>
        <begin position="363"/>
        <end position="381"/>
    </location>
</feature>
<dbReference type="EMBL" id="CP031165">
    <property type="protein sequence ID" value="AXV06860.1"/>
    <property type="molecule type" value="Genomic_DNA"/>
</dbReference>
<dbReference type="OrthoDB" id="3445880at2"/>
<feature type="transmembrane region" description="Helical" evidence="6">
    <location>
        <begin position="583"/>
        <end position="603"/>
    </location>
</feature>
<feature type="transmembrane region" description="Helical" evidence="6">
    <location>
        <begin position="543"/>
        <end position="563"/>
    </location>
</feature>
<evidence type="ECO:0000256" key="6">
    <source>
        <dbReference type="SAM" id="Phobius"/>
    </source>
</evidence>
<evidence type="ECO:0000256" key="2">
    <source>
        <dbReference type="ARBA" id="ARBA00022475"/>
    </source>
</evidence>
<proteinExistence type="predicted"/>
<feature type="transmembrane region" description="Helical" evidence="6">
    <location>
        <begin position="275"/>
        <end position="298"/>
    </location>
</feature>
<sequence>MYQLARRIGDASARRPWVTIAAWLMGIIVVLATAGSIGGAFVDDMTAPGSQSERANQLLADRFPDAAGGSAMAVFAAEDGQPLVAHREVIADALQRIRAVDHVVAVSDPFVDGTVSDDSRIGFATIAFDTPSVDLGPAPLAALDAAVGPARSADLAAELGGDAIFINAETETSGAEAIGLVAALVILVIAFGTVVAALVPIALALTAVAAGLGGITLLAAVMDTSTSAPTIGAMIGLGVGIDYALFVVARYREHRTAGLPNEQALSLAMGSSGSAVVFAGGTVVVAMAALVLTGLGFLGSIGLATSLVVLFAVASALTLLPAILTLLGDRIDAGRLIGRGRAPVPSEDTRWWQFAHRVSGRPWPWLLAATALLVLLAAPAIRMETGFPDAGDDSVETTHRRAHDLLAEGFGPGSNAPLLLVLDLVDTGLAAEDVPTIVAAVRADPGVVMVGQPVTSPGGDAVVVPVVPATDAADPATSATLQRVRAVAPDGLYVAGLTAMTDDLTTQLTDTLPVFVAAILAASFLLLMVVFRSVAVPLKAAVMNLLSIGGAYGVVVAVFQWGWFGGLFGLDGTYLIASPMPTIFFAVLFGLSMDYEVFLLSRIREEYAVTGDNAESVARGMAGTGRVITSAALIMMAVFGSFVGNTSPLVKMMGLGLSTAIVLDATIVRMVIVPATMALMGRANWWLPGWLDRLLPHVDLDHAVASAPAVPVIDVTTRPRSLEEIS</sequence>
<accession>A0A346XXB3</accession>
<keyword evidence="5 6" id="KW-0472">Membrane</keyword>
<organism evidence="8 9">
    <name type="scientific">Euzebya pacifica</name>
    <dbReference type="NCBI Taxonomy" id="1608957"/>
    <lineage>
        <taxon>Bacteria</taxon>
        <taxon>Bacillati</taxon>
        <taxon>Actinomycetota</taxon>
        <taxon>Nitriliruptoria</taxon>
        <taxon>Euzebyales</taxon>
    </lineage>
</organism>
<feature type="transmembrane region" description="Helical" evidence="6">
    <location>
        <begin position="228"/>
        <end position="249"/>
    </location>
</feature>
<keyword evidence="2" id="KW-1003">Cell membrane</keyword>
<keyword evidence="4 6" id="KW-1133">Transmembrane helix</keyword>
<keyword evidence="9" id="KW-1185">Reference proteome</keyword>
<dbReference type="Proteomes" id="UP000264006">
    <property type="component" value="Chromosome"/>
</dbReference>
<gene>
    <name evidence="8" type="ORF">DVS28_a2178</name>
</gene>
<dbReference type="Pfam" id="PF03176">
    <property type="entry name" value="MMPL"/>
    <property type="match status" value="2"/>
</dbReference>
<dbReference type="InterPro" id="IPR000731">
    <property type="entry name" value="SSD"/>
</dbReference>
<dbReference type="GO" id="GO:0005886">
    <property type="term" value="C:plasma membrane"/>
    <property type="evidence" value="ECO:0007669"/>
    <property type="project" value="UniProtKB-SubCell"/>
</dbReference>
<feature type="transmembrane region" description="Helical" evidence="6">
    <location>
        <begin position="20"/>
        <end position="42"/>
    </location>
</feature>
<dbReference type="Gene3D" id="1.20.1640.10">
    <property type="entry name" value="Multidrug efflux transporter AcrB transmembrane domain"/>
    <property type="match status" value="2"/>
</dbReference>
<evidence type="ECO:0000256" key="4">
    <source>
        <dbReference type="ARBA" id="ARBA00022989"/>
    </source>
</evidence>
<feature type="transmembrane region" description="Helical" evidence="6">
    <location>
        <begin position="512"/>
        <end position="531"/>
    </location>
</feature>
<dbReference type="InterPro" id="IPR004869">
    <property type="entry name" value="MMPL_dom"/>
</dbReference>
<dbReference type="AlphaFoldDB" id="A0A346XXB3"/>
<dbReference type="SUPFAM" id="SSF82866">
    <property type="entry name" value="Multidrug efflux transporter AcrB transmembrane domain"/>
    <property type="match status" value="2"/>
</dbReference>
<feature type="transmembrane region" description="Helical" evidence="6">
    <location>
        <begin position="624"/>
        <end position="643"/>
    </location>
</feature>
<feature type="transmembrane region" description="Helical" evidence="6">
    <location>
        <begin position="203"/>
        <end position="222"/>
    </location>
</feature>
<evidence type="ECO:0000259" key="7">
    <source>
        <dbReference type="PROSITE" id="PS50156"/>
    </source>
</evidence>
<feature type="transmembrane region" description="Helical" evidence="6">
    <location>
        <begin position="304"/>
        <end position="327"/>
    </location>
</feature>
<evidence type="ECO:0000313" key="9">
    <source>
        <dbReference type="Proteomes" id="UP000264006"/>
    </source>
</evidence>